<dbReference type="EMBL" id="CP089984">
    <property type="protein sequence ID" value="WXB19171.1"/>
    <property type="molecule type" value="Genomic_DNA"/>
</dbReference>
<dbReference type="Pfam" id="PF01475">
    <property type="entry name" value="FUR"/>
    <property type="match status" value="1"/>
</dbReference>
<comment type="similarity">
    <text evidence="2">Belongs to the Fur family.</text>
</comment>
<keyword evidence="7" id="KW-0479">Metal-binding</keyword>
<comment type="subunit">
    <text evidence="3">Homodimer.</text>
</comment>
<keyword evidence="8" id="KW-0862">Zinc</keyword>
<keyword evidence="9" id="KW-0805">Transcription regulation</keyword>
<evidence type="ECO:0000313" key="12">
    <source>
        <dbReference type="EMBL" id="WXB19171.1"/>
    </source>
</evidence>
<proteinExistence type="inferred from homology"/>
<dbReference type="Proteomes" id="UP001370348">
    <property type="component" value="Chromosome"/>
</dbReference>
<evidence type="ECO:0000256" key="9">
    <source>
        <dbReference type="ARBA" id="ARBA00023015"/>
    </source>
</evidence>
<dbReference type="InterPro" id="IPR043135">
    <property type="entry name" value="Fur_C"/>
</dbReference>
<keyword evidence="11" id="KW-0804">Transcription</keyword>
<evidence type="ECO:0000256" key="11">
    <source>
        <dbReference type="ARBA" id="ARBA00023163"/>
    </source>
</evidence>
<evidence type="ECO:0000256" key="4">
    <source>
        <dbReference type="ARBA" id="ARBA00020910"/>
    </source>
</evidence>
<dbReference type="Gene3D" id="3.30.1490.190">
    <property type="match status" value="1"/>
</dbReference>
<comment type="subcellular location">
    <subcellularLocation>
        <location evidence="1">Cytoplasm</location>
    </subcellularLocation>
</comment>
<evidence type="ECO:0000256" key="1">
    <source>
        <dbReference type="ARBA" id="ARBA00004496"/>
    </source>
</evidence>
<dbReference type="SUPFAM" id="SSF46785">
    <property type="entry name" value="Winged helix' DNA-binding domain"/>
    <property type="match status" value="1"/>
</dbReference>
<dbReference type="Gene3D" id="1.10.10.10">
    <property type="entry name" value="Winged helix-like DNA-binding domain superfamily/Winged helix DNA-binding domain"/>
    <property type="match status" value="1"/>
</dbReference>
<keyword evidence="6" id="KW-0678">Repressor</keyword>
<sequence length="164" mass="18614">MSAASRSHHHASEERVARALERFREVLYARDLRMTAVREAIVRAVLEYDGHFHVQELARVLQEHGVRDAALATVYRAMPLLVEAGIAQPALMSSGDEQRYEAAFERPHHDHLVCTKCGDVIEFHYEALEALQRDIAQQYGYELTGHVHELLGRCPKCRKKSGGK</sequence>
<dbReference type="RefSeq" id="WP_394828797.1">
    <property type="nucleotide sequence ID" value="NZ_CP089984.1"/>
</dbReference>
<dbReference type="PANTHER" id="PTHR33202">
    <property type="entry name" value="ZINC UPTAKE REGULATION PROTEIN"/>
    <property type="match status" value="1"/>
</dbReference>
<evidence type="ECO:0000256" key="5">
    <source>
        <dbReference type="ARBA" id="ARBA00022490"/>
    </source>
</evidence>
<dbReference type="InterPro" id="IPR036390">
    <property type="entry name" value="WH_DNA-bd_sf"/>
</dbReference>
<keyword evidence="13" id="KW-1185">Reference proteome</keyword>
<evidence type="ECO:0000256" key="10">
    <source>
        <dbReference type="ARBA" id="ARBA00023125"/>
    </source>
</evidence>
<dbReference type="CDD" id="cd07153">
    <property type="entry name" value="Fur_like"/>
    <property type="match status" value="1"/>
</dbReference>
<evidence type="ECO:0000256" key="3">
    <source>
        <dbReference type="ARBA" id="ARBA00011738"/>
    </source>
</evidence>
<dbReference type="InterPro" id="IPR036388">
    <property type="entry name" value="WH-like_DNA-bd_sf"/>
</dbReference>
<name>A0ABZ2M9H6_9BACT</name>
<keyword evidence="5" id="KW-0963">Cytoplasm</keyword>
<organism evidence="12 13">
    <name type="scientific">Pendulispora albinea</name>
    <dbReference type="NCBI Taxonomy" id="2741071"/>
    <lineage>
        <taxon>Bacteria</taxon>
        <taxon>Pseudomonadati</taxon>
        <taxon>Myxococcota</taxon>
        <taxon>Myxococcia</taxon>
        <taxon>Myxococcales</taxon>
        <taxon>Sorangiineae</taxon>
        <taxon>Pendulisporaceae</taxon>
        <taxon>Pendulispora</taxon>
    </lineage>
</organism>
<reference evidence="12 13" key="1">
    <citation type="submission" date="2021-12" db="EMBL/GenBank/DDBJ databases">
        <title>Discovery of the Pendulisporaceae a myxobacterial family with distinct sporulation behavior and unique specialized metabolism.</title>
        <authorList>
            <person name="Garcia R."/>
            <person name="Popoff A."/>
            <person name="Bader C.D."/>
            <person name="Loehr J."/>
            <person name="Walesch S."/>
            <person name="Walt C."/>
            <person name="Boldt J."/>
            <person name="Bunk B."/>
            <person name="Haeckl F.J.F.P.J."/>
            <person name="Gunesch A.P."/>
            <person name="Birkelbach J."/>
            <person name="Nuebel U."/>
            <person name="Pietschmann T."/>
            <person name="Bach T."/>
            <person name="Mueller R."/>
        </authorList>
    </citation>
    <scope>NUCLEOTIDE SEQUENCE [LARGE SCALE GENOMIC DNA]</scope>
    <source>
        <strain evidence="12 13">MSr11954</strain>
    </source>
</reference>
<evidence type="ECO:0000256" key="2">
    <source>
        <dbReference type="ARBA" id="ARBA00007957"/>
    </source>
</evidence>
<dbReference type="InterPro" id="IPR002481">
    <property type="entry name" value="FUR"/>
</dbReference>
<dbReference type="PANTHER" id="PTHR33202:SF2">
    <property type="entry name" value="FERRIC UPTAKE REGULATION PROTEIN"/>
    <property type="match status" value="1"/>
</dbReference>
<evidence type="ECO:0000313" key="13">
    <source>
        <dbReference type="Proteomes" id="UP001370348"/>
    </source>
</evidence>
<keyword evidence="10" id="KW-0238">DNA-binding</keyword>
<gene>
    <name evidence="12" type="ORF">LZC94_18280</name>
</gene>
<evidence type="ECO:0000256" key="6">
    <source>
        <dbReference type="ARBA" id="ARBA00022491"/>
    </source>
</evidence>
<evidence type="ECO:0000256" key="7">
    <source>
        <dbReference type="ARBA" id="ARBA00022723"/>
    </source>
</evidence>
<accession>A0ABZ2M9H6</accession>
<protein>
    <recommendedName>
        <fullName evidence="4">Ferric uptake regulation protein</fullName>
    </recommendedName>
</protein>
<evidence type="ECO:0000256" key="8">
    <source>
        <dbReference type="ARBA" id="ARBA00022833"/>
    </source>
</evidence>